<feature type="compositionally biased region" description="Basic and acidic residues" evidence="1">
    <location>
        <begin position="87"/>
        <end position="101"/>
    </location>
</feature>
<evidence type="ECO:0000256" key="1">
    <source>
        <dbReference type="SAM" id="MobiDB-lite"/>
    </source>
</evidence>
<organism evidence="3 4">
    <name type="scientific">Bradyrhizobium rifense</name>
    <dbReference type="NCBI Taxonomy" id="515499"/>
    <lineage>
        <taxon>Bacteria</taxon>
        <taxon>Pseudomonadati</taxon>
        <taxon>Pseudomonadota</taxon>
        <taxon>Alphaproteobacteria</taxon>
        <taxon>Hyphomicrobiales</taxon>
        <taxon>Nitrobacteraceae</taxon>
        <taxon>Bradyrhizobium</taxon>
    </lineage>
</organism>
<name>A0A5D3K298_9BRAD</name>
<dbReference type="Proteomes" id="UP000324758">
    <property type="component" value="Unassembled WGS sequence"/>
</dbReference>
<sequence length="237" mass="25268">MDQRDTTEENEGPAWWRYLLLGGGGLLVIALVVGGIMVLLSGDKNPPRKVNELQVTMIVPPPPPPPPPPPEQQPEQKMVEQTPVKQEMIEEKPVDIPKEAPPDAPDTPMDSPPSIEANTAGPGTLKGGKGGLIGGGGGGGGGGSSKWGWYASIVQAQIEAALRANDKTRHAVMQVRVRLWPDPTGRITRVQLVSSTGNNELDAVIRDQVLSGMTLREPPPREMPMPIVMQVTARSPG</sequence>
<feature type="compositionally biased region" description="Gly residues" evidence="1">
    <location>
        <begin position="124"/>
        <end position="143"/>
    </location>
</feature>
<keyword evidence="2" id="KW-0472">Membrane</keyword>
<dbReference type="RefSeq" id="WP_148777062.1">
    <property type="nucleotide sequence ID" value="NZ_VSSS01000061.1"/>
</dbReference>
<proteinExistence type="predicted"/>
<dbReference type="Gene3D" id="3.30.1150.10">
    <property type="match status" value="1"/>
</dbReference>
<protein>
    <submittedName>
        <fullName evidence="3">Energy transducer TonB</fullName>
    </submittedName>
</protein>
<evidence type="ECO:0000256" key="2">
    <source>
        <dbReference type="SAM" id="Phobius"/>
    </source>
</evidence>
<feature type="region of interest" description="Disordered" evidence="1">
    <location>
        <begin position="56"/>
        <end position="143"/>
    </location>
</feature>
<dbReference type="AlphaFoldDB" id="A0A5D3K298"/>
<comment type="caution">
    <text evidence="3">The sequence shown here is derived from an EMBL/GenBank/DDBJ whole genome shotgun (WGS) entry which is preliminary data.</text>
</comment>
<feature type="compositionally biased region" description="Pro residues" evidence="1">
    <location>
        <begin position="59"/>
        <end position="72"/>
    </location>
</feature>
<feature type="transmembrane region" description="Helical" evidence="2">
    <location>
        <begin position="15"/>
        <end position="40"/>
    </location>
</feature>
<dbReference type="SUPFAM" id="SSF74653">
    <property type="entry name" value="TolA/TonB C-terminal domain"/>
    <property type="match status" value="1"/>
</dbReference>
<evidence type="ECO:0000313" key="4">
    <source>
        <dbReference type="Proteomes" id="UP000324758"/>
    </source>
</evidence>
<dbReference type="Pfam" id="PF13103">
    <property type="entry name" value="TonB_2"/>
    <property type="match status" value="1"/>
</dbReference>
<accession>A0A5D3K298</accession>
<keyword evidence="2" id="KW-0812">Transmembrane</keyword>
<gene>
    <name evidence="3" type="ORF">FXB40_36235</name>
</gene>
<keyword evidence="2" id="KW-1133">Transmembrane helix</keyword>
<dbReference type="OrthoDB" id="7961236at2"/>
<keyword evidence="4" id="KW-1185">Reference proteome</keyword>
<dbReference type="EMBL" id="VSSS01000061">
    <property type="protein sequence ID" value="TYL89349.1"/>
    <property type="molecule type" value="Genomic_DNA"/>
</dbReference>
<reference evidence="3 4" key="1">
    <citation type="submission" date="2019-08" db="EMBL/GenBank/DDBJ databases">
        <title>Bradyrhizobium hipponensis sp. nov., a rhizobium isolated from a Lupinus angustifolius root nodule in Tunisia.</title>
        <authorList>
            <person name="Off K."/>
            <person name="Rejili M."/>
            <person name="Mars M."/>
            <person name="Brachmann A."/>
            <person name="Marin M."/>
        </authorList>
    </citation>
    <scope>NUCLEOTIDE SEQUENCE [LARGE SCALE GENOMIC DNA]</scope>
    <source>
        <strain evidence="3 4">CTAW71</strain>
    </source>
</reference>
<evidence type="ECO:0000313" key="3">
    <source>
        <dbReference type="EMBL" id="TYL89349.1"/>
    </source>
</evidence>